<dbReference type="Proteomes" id="UP000244956">
    <property type="component" value="Unassembled WGS sequence"/>
</dbReference>
<organism evidence="8 9">
    <name type="scientific">Marinilabilia rubra</name>
    <dbReference type="NCBI Taxonomy" id="2162893"/>
    <lineage>
        <taxon>Bacteria</taxon>
        <taxon>Pseudomonadati</taxon>
        <taxon>Bacteroidota</taxon>
        <taxon>Bacteroidia</taxon>
        <taxon>Marinilabiliales</taxon>
        <taxon>Marinilabiliaceae</taxon>
        <taxon>Marinilabilia</taxon>
    </lineage>
</organism>
<dbReference type="OrthoDB" id="21094at2"/>
<feature type="transmembrane region" description="Helical" evidence="7">
    <location>
        <begin position="177"/>
        <end position="198"/>
    </location>
</feature>
<sequence length="200" mass="21883">MENLGSSVWSAAVLLFFLMDPLGNIPVMLSILKGIDPKRQRIIIARELFIALIILLIFLFAGKPLLNFLHLEKEAVTISGGIILLIIGLRLIFPQKAGPMGETPDGEPFLVPIAIPMIAGPSVLAMLILMTQSQPGNMTNWFFALLIAWALSAVILQTAPILLRVLKQRGLIALERLMGMILVMMAVQMLINGFKVLFAG</sequence>
<keyword evidence="6 7" id="KW-0472">Membrane</keyword>
<dbReference type="InterPro" id="IPR002771">
    <property type="entry name" value="Multi_antbiot-R_MarC"/>
</dbReference>
<comment type="subcellular location">
    <subcellularLocation>
        <location evidence="1 7">Cell membrane</location>
        <topology evidence="1 7">Multi-pass membrane protein</topology>
    </subcellularLocation>
</comment>
<keyword evidence="4 7" id="KW-0812">Transmembrane</keyword>
<dbReference type="PANTHER" id="PTHR33508:SF10">
    <property type="entry name" value="UPF0056 INNER MEMBRANE PROTEIN YHGN"/>
    <property type="match status" value="1"/>
</dbReference>
<dbReference type="Pfam" id="PF01914">
    <property type="entry name" value="MarC"/>
    <property type="match status" value="1"/>
</dbReference>
<gene>
    <name evidence="8" type="ORF">DDZ16_09350</name>
</gene>
<evidence type="ECO:0000256" key="2">
    <source>
        <dbReference type="ARBA" id="ARBA00009784"/>
    </source>
</evidence>
<evidence type="ECO:0000256" key="3">
    <source>
        <dbReference type="ARBA" id="ARBA00022475"/>
    </source>
</evidence>
<evidence type="ECO:0000256" key="1">
    <source>
        <dbReference type="ARBA" id="ARBA00004651"/>
    </source>
</evidence>
<dbReference type="NCBIfam" id="NF008010">
    <property type="entry name" value="PRK10739.1"/>
    <property type="match status" value="1"/>
</dbReference>
<evidence type="ECO:0000256" key="4">
    <source>
        <dbReference type="ARBA" id="ARBA00022692"/>
    </source>
</evidence>
<keyword evidence="9" id="KW-1185">Reference proteome</keyword>
<dbReference type="AlphaFoldDB" id="A0A2U2B9B7"/>
<dbReference type="RefSeq" id="WP_109264182.1">
    <property type="nucleotide sequence ID" value="NZ_QEWP01000006.1"/>
</dbReference>
<comment type="similarity">
    <text evidence="2 7">Belongs to the UPF0056 (MarC) family.</text>
</comment>
<proteinExistence type="inferred from homology"/>
<evidence type="ECO:0000313" key="8">
    <source>
        <dbReference type="EMBL" id="PWD99642.1"/>
    </source>
</evidence>
<feature type="transmembrane region" description="Helical" evidence="7">
    <location>
        <begin position="75"/>
        <end position="93"/>
    </location>
</feature>
<feature type="transmembrane region" description="Helical" evidence="7">
    <location>
        <begin position="44"/>
        <end position="63"/>
    </location>
</feature>
<keyword evidence="5 7" id="KW-1133">Transmembrane helix</keyword>
<feature type="transmembrane region" description="Helical" evidence="7">
    <location>
        <begin position="141"/>
        <end position="165"/>
    </location>
</feature>
<evidence type="ECO:0000256" key="5">
    <source>
        <dbReference type="ARBA" id="ARBA00022989"/>
    </source>
</evidence>
<reference evidence="8 9" key="1">
    <citation type="submission" date="2018-05" db="EMBL/GenBank/DDBJ databases">
        <title>Marinilabilia rubrum sp. nov., isolated from saltern sediment.</title>
        <authorList>
            <person name="Zhang R."/>
        </authorList>
    </citation>
    <scope>NUCLEOTIDE SEQUENCE [LARGE SCALE GENOMIC DNA]</scope>
    <source>
        <strain evidence="8 9">WTE16</strain>
    </source>
</reference>
<evidence type="ECO:0000313" key="9">
    <source>
        <dbReference type="Proteomes" id="UP000244956"/>
    </source>
</evidence>
<evidence type="ECO:0000256" key="7">
    <source>
        <dbReference type="RuleBase" id="RU362048"/>
    </source>
</evidence>
<keyword evidence="3" id="KW-1003">Cell membrane</keyword>
<feature type="transmembrane region" description="Helical" evidence="7">
    <location>
        <begin position="12"/>
        <end position="32"/>
    </location>
</feature>
<dbReference type="GO" id="GO:0005886">
    <property type="term" value="C:plasma membrane"/>
    <property type="evidence" value="ECO:0007669"/>
    <property type="project" value="UniProtKB-SubCell"/>
</dbReference>
<comment type="caution">
    <text evidence="8">The sequence shown here is derived from an EMBL/GenBank/DDBJ whole genome shotgun (WGS) entry which is preliminary data.</text>
</comment>
<dbReference type="PANTHER" id="PTHR33508">
    <property type="entry name" value="UPF0056 MEMBRANE PROTEIN YHCE"/>
    <property type="match status" value="1"/>
</dbReference>
<evidence type="ECO:0000256" key="6">
    <source>
        <dbReference type="ARBA" id="ARBA00023136"/>
    </source>
</evidence>
<accession>A0A2U2B9B7</accession>
<protein>
    <recommendedName>
        <fullName evidence="7">UPF0056 membrane protein</fullName>
    </recommendedName>
</protein>
<dbReference type="EMBL" id="QEWP01000006">
    <property type="protein sequence ID" value="PWD99642.1"/>
    <property type="molecule type" value="Genomic_DNA"/>
</dbReference>
<feature type="transmembrane region" description="Helical" evidence="7">
    <location>
        <begin position="109"/>
        <end position="129"/>
    </location>
</feature>
<name>A0A2U2B9B7_9BACT</name>